<dbReference type="Proteomes" id="UP000887226">
    <property type="component" value="Unassembled WGS sequence"/>
</dbReference>
<keyword evidence="2" id="KW-1185">Reference proteome</keyword>
<gene>
    <name evidence="1" type="ORF">BJ878DRAFT_504109</name>
</gene>
<comment type="caution">
    <text evidence="1">The sequence shown here is derived from an EMBL/GenBank/DDBJ whole genome shotgun (WGS) entry which is preliminary data.</text>
</comment>
<accession>A0A9P7Z4Q6</accession>
<evidence type="ECO:0000313" key="1">
    <source>
        <dbReference type="EMBL" id="KAG9244863.1"/>
    </source>
</evidence>
<dbReference type="AlphaFoldDB" id="A0A9P7Z4Q6"/>
<feature type="non-terminal residue" evidence="1">
    <location>
        <position position="79"/>
    </location>
</feature>
<dbReference type="EMBL" id="MU253878">
    <property type="protein sequence ID" value="KAG9244863.1"/>
    <property type="molecule type" value="Genomic_DNA"/>
</dbReference>
<reference evidence="1" key="1">
    <citation type="journal article" date="2021" name="IMA Fungus">
        <title>Genomic characterization of three marine fungi, including Emericellopsis atlantica sp. nov. with signatures of a generalist lifestyle and marine biomass degradation.</title>
        <authorList>
            <person name="Hagestad O.C."/>
            <person name="Hou L."/>
            <person name="Andersen J.H."/>
            <person name="Hansen E.H."/>
            <person name="Altermark B."/>
            <person name="Li C."/>
            <person name="Kuhnert E."/>
            <person name="Cox R.J."/>
            <person name="Crous P.W."/>
            <person name="Spatafora J.W."/>
            <person name="Lail K."/>
            <person name="Amirebrahimi M."/>
            <person name="Lipzen A."/>
            <person name="Pangilinan J."/>
            <person name="Andreopoulos W."/>
            <person name="Hayes R.D."/>
            <person name="Ng V."/>
            <person name="Grigoriev I.V."/>
            <person name="Jackson S.A."/>
            <person name="Sutton T.D.S."/>
            <person name="Dobson A.D.W."/>
            <person name="Rama T."/>
        </authorList>
    </citation>
    <scope>NUCLEOTIDE SEQUENCE</scope>
    <source>
        <strain evidence="1">TRa3180A</strain>
    </source>
</reference>
<protein>
    <submittedName>
        <fullName evidence="1">Uncharacterized protein</fullName>
    </submittedName>
</protein>
<name>A0A9P7Z4Q6_9HELO</name>
<dbReference type="Gene3D" id="1.50.10.10">
    <property type="match status" value="1"/>
</dbReference>
<organism evidence="1 2">
    <name type="scientific">Calycina marina</name>
    <dbReference type="NCBI Taxonomy" id="1763456"/>
    <lineage>
        <taxon>Eukaryota</taxon>
        <taxon>Fungi</taxon>
        <taxon>Dikarya</taxon>
        <taxon>Ascomycota</taxon>
        <taxon>Pezizomycotina</taxon>
        <taxon>Leotiomycetes</taxon>
        <taxon>Helotiales</taxon>
        <taxon>Pezizellaceae</taxon>
        <taxon>Calycina</taxon>
    </lineage>
</organism>
<dbReference type="InterPro" id="IPR012341">
    <property type="entry name" value="6hp_glycosidase-like_sf"/>
</dbReference>
<dbReference type="GO" id="GO:0005975">
    <property type="term" value="P:carbohydrate metabolic process"/>
    <property type="evidence" value="ECO:0007669"/>
    <property type="project" value="InterPro"/>
</dbReference>
<proteinExistence type="predicted"/>
<sequence>MPSYITRIKLAIGLAGVLDDKSPLQPWDTAATKIKNTANTLLWDPAADLYKDNEKSTLHPREGTTWYIILRVSPATSQS</sequence>
<evidence type="ECO:0000313" key="2">
    <source>
        <dbReference type="Proteomes" id="UP000887226"/>
    </source>
</evidence>